<feature type="transmembrane region" description="Helical" evidence="1">
    <location>
        <begin position="6"/>
        <end position="25"/>
    </location>
</feature>
<keyword evidence="3" id="KW-1185">Reference proteome</keyword>
<evidence type="ECO:0000256" key="1">
    <source>
        <dbReference type="SAM" id="Phobius"/>
    </source>
</evidence>
<accession>A0A4R1JL70</accession>
<evidence type="ECO:0000313" key="3">
    <source>
        <dbReference type="Proteomes" id="UP000295565"/>
    </source>
</evidence>
<dbReference type="EMBL" id="SMGD01000013">
    <property type="protein sequence ID" value="TCK51794.1"/>
    <property type="molecule type" value="Genomic_DNA"/>
</dbReference>
<keyword evidence="1" id="KW-0812">Transmembrane</keyword>
<organism evidence="2 3">
    <name type="scientific">Celerinatantimonas diazotrophica</name>
    <dbReference type="NCBI Taxonomy" id="412034"/>
    <lineage>
        <taxon>Bacteria</taxon>
        <taxon>Pseudomonadati</taxon>
        <taxon>Pseudomonadota</taxon>
        <taxon>Gammaproteobacteria</taxon>
        <taxon>Celerinatantimonadaceae</taxon>
        <taxon>Celerinatantimonas</taxon>
    </lineage>
</organism>
<keyword evidence="1" id="KW-1133">Transmembrane helix</keyword>
<proteinExistence type="predicted"/>
<protein>
    <submittedName>
        <fullName evidence="2">Uncharacterized protein</fullName>
    </submittedName>
</protein>
<sequence>MAKTEYIMADTLASFAVTILIGFWVNGLRKIG</sequence>
<dbReference type="AlphaFoldDB" id="A0A4R1JL70"/>
<dbReference type="Proteomes" id="UP000295565">
    <property type="component" value="Unassembled WGS sequence"/>
</dbReference>
<name>A0A4R1JL70_9GAMM</name>
<reference evidence="2 3" key="1">
    <citation type="submission" date="2019-03" db="EMBL/GenBank/DDBJ databases">
        <title>Genomic Encyclopedia of Type Strains, Phase IV (KMG-IV): sequencing the most valuable type-strain genomes for metagenomic binning, comparative biology and taxonomic classification.</title>
        <authorList>
            <person name="Goeker M."/>
        </authorList>
    </citation>
    <scope>NUCLEOTIDE SEQUENCE [LARGE SCALE GENOMIC DNA]</scope>
    <source>
        <strain evidence="2 3">DSM 18577</strain>
    </source>
</reference>
<comment type="caution">
    <text evidence="2">The sequence shown here is derived from an EMBL/GenBank/DDBJ whole genome shotgun (WGS) entry which is preliminary data.</text>
</comment>
<keyword evidence="1" id="KW-0472">Membrane</keyword>
<evidence type="ECO:0000313" key="2">
    <source>
        <dbReference type="EMBL" id="TCK51794.1"/>
    </source>
</evidence>
<gene>
    <name evidence="2" type="ORF">EV690_1875</name>
</gene>